<accession>A0ABD3NVV5</accession>
<reference evidence="2 3" key="1">
    <citation type="journal article" date="2020" name="G3 (Bethesda)">
        <title>Improved Reference Genome for Cyclotella cryptica CCMP332, a Model for Cell Wall Morphogenesis, Salinity Adaptation, and Lipid Production in Diatoms (Bacillariophyta).</title>
        <authorList>
            <person name="Roberts W.R."/>
            <person name="Downey K.M."/>
            <person name="Ruck E.C."/>
            <person name="Traller J.C."/>
            <person name="Alverson A.J."/>
        </authorList>
    </citation>
    <scope>NUCLEOTIDE SEQUENCE [LARGE SCALE GENOMIC DNA]</scope>
    <source>
        <strain evidence="2 3">CCMP332</strain>
    </source>
</reference>
<evidence type="ECO:0000313" key="2">
    <source>
        <dbReference type="EMBL" id="KAL3779847.1"/>
    </source>
</evidence>
<feature type="compositionally biased region" description="Basic and acidic residues" evidence="1">
    <location>
        <begin position="104"/>
        <end position="113"/>
    </location>
</feature>
<dbReference type="AlphaFoldDB" id="A0ABD3NVV5"/>
<comment type="caution">
    <text evidence="2">The sequence shown here is derived from an EMBL/GenBank/DDBJ whole genome shotgun (WGS) entry which is preliminary data.</text>
</comment>
<proteinExistence type="predicted"/>
<keyword evidence="3" id="KW-1185">Reference proteome</keyword>
<organism evidence="2 3">
    <name type="scientific">Cyclotella cryptica</name>
    <dbReference type="NCBI Taxonomy" id="29204"/>
    <lineage>
        <taxon>Eukaryota</taxon>
        <taxon>Sar</taxon>
        <taxon>Stramenopiles</taxon>
        <taxon>Ochrophyta</taxon>
        <taxon>Bacillariophyta</taxon>
        <taxon>Coscinodiscophyceae</taxon>
        <taxon>Thalassiosirophycidae</taxon>
        <taxon>Stephanodiscales</taxon>
        <taxon>Stephanodiscaceae</taxon>
        <taxon>Cyclotella</taxon>
    </lineage>
</organism>
<protein>
    <submittedName>
        <fullName evidence="2">Uncharacterized protein</fullName>
    </submittedName>
</protein>
<dbReference type="EMBL" id="JABMIG020000372">
    <property type="protein sequence ID" value="KAL3779847.1"/>
    <property type="molecule type" value="Genomic_DNA"/>
</dbReference>
<name>A0ABD3NVV5_9STRA</name>
<evidence type="ECO:0000256" key="1">
    <source>
        <dbReference type="SAM" id="MobiDB-lite"/>
    </source>
</evidence>
<sequence>MNQREKSVLRRTSFATISVREYEQTIGDSPSCHDGAPVALGWRFQESLELSLDEYEQARLPFRRRRSDLLLGVQQRRKKLVDSGVALLDVLRAENLVSLKKTASGKEPRRTPDLKLQQKGKPSNQCRLSPPLQKQMASRAA</sequence>
<feature type="region of interest" description="Disordered" evidence="1">
    <location>
        <begin position="101"/>
        <end position="141"/>
    </location>
</feature>
<gene>
    <name evidence="2" type="ORF">HJC23_005773</name>
</gene>
<dbReference type="Proteomes" id="UP001516023">
    <property type="component" value="Unassembled WGS sequence"/>
</dbReference>
<evidence type="ECO:0000313" key="3">
    <source>
        <dbReference type="Proteomes" id="UP001516023"/>
    </source>
</evidence>